<evidence type="ECO:0000256" key="1">
    <source>
        <dbReference type="ARBA" id="ARBA00010552"/>
    </source>
</evidence>
<dbReference type="InterPro" id="IPR035959">
    <property type="entry name" value="RutC-like_sf"/>
</dbReference>
<dbReference type="CDD" id="cd00448">
    <property type="entry name" value="YjgF_YER057c_UK114_family"/>
    <property type="match status" value="1"/>
</dbReference>
<evidence type="ECO:0000313" key="4">
    <source>
        <dbReference type="Proteomes" id="UP000248863"/>
    </source>
</evidence>
<dbReference type="PANTHER" id="PTHR11803:SF58">
    <property type="entry name" value="PROTEIN HMF1-RELATED"/>
    <property type="match status" value="1"/>
</dbReference>
<comment type="similarity">
    <text evidence="1">Belongs to the RutC family.</text>
</comment>
<sequence length="163" mass="17396">MTRTGFAAAAALALAFSFGPAAAPAAVQDLSPNGVKTLAPAGAIKTTGTWALGTRAGDFVFVAGMRGIDAASNTLVAGDEARIRQAFMNMKLIAESEGATLRDAVRLVVYVTDMYRFRPLVNKVQEELWGKGPYPPRTIVEVDRLNQDDICEVEGTFYAPAKK</sequence>
<reference evidence="3 4" key="1">
    <citation type="submission" date="2017-07" db="EMBL/GenBank/DDBJ databases">
        <title>Draft Genome Sequences of Select Purple Nonsulfur Bacteria.</title>
        <authorList>
            <person name="Lasarre B."/>
            <person name="Mckinlay J.B."/>
        </authorList>
    </citation>
    <scope>NUCLEOTIDE SEQUENCE [LARGE SCALE GENOMIC DNA]</scope>
    <source>
        <strain evidence="3 4">DSM 11907</strain>
    </source>
</reference>
<dbReference type="SUPFAM" id="SSF55298">
    <property type="entry name" value="YjgF-like"/>
    <property type="match status" value="1"/>
</dbReference>
<keyword evidence="2" id="KW-0732">Signal</keyword>
<dbReference type="GO" id="GO:0019239">
    <property type="term" value="F:deaminase activity"/>
    <property type="evidence" value="ECO:0007669"/>
    <property type="project" value="TreeGrafter"/>
</dbReference>
<name>A0A327KDW2_9BRAD</name>
<dbReference type="AlphaFoldDB" id="A0A327KDW2"/>
<protein>
    <submittedName>
        <fullName evidence="3">Translation initiation inhibitor</fullName>
    </submittedName>
</protein>
<dbReference type="InterPro" id="IPR006175">
    <property type="entry name" value="YjgF/YER057c/UK114"/>
</dbReference>
<organism evidence="3 4">
    <name type="scientific">Rhodoplanes elegans</name>
    <dbReference type="NCBI Taxonomy" id="29408"/>
    <lineage>
        <taxon>Bacteria</taxon>
        <taxon>Pseudomonadati</taxon>
        <taxon>Pseudomonadota</taxon>
        <taxon>Alphaproteobacteria</taxon>
        <taxon>Hyphomicrobiales</taxon>
        <taxon>Nitrobacteraceae</taxon>
        <taxon>Rhodoplanes</taxon>
    </lineage>
</organism>
<comment type="caution">
    <text evidence="3">The sequence shown here is derived from an EMBL/GenBank/DDBJ whole genome shotgun (WGS) entry which is preliminary data.</text>
</comment>
<proteinExistence type="inferred from homology"/>
<feature type="chain" id="PRO_5016315182" evidence="2">
    <location>
        <begin position="23"/>
        <end position="163"/>
    </location>
</feature>
<gene>
    <name evidence="3" type="ORF">CH338_16960</name>
</gene>
<dbReference type="Pfam" id="PF01042">
    <property type="entry name" value="Ribonuc_L-PSP"/>
    <property type="match status" value="1"/>
</dbReference>
<dbReference type="OrthoDB" id="7860881at2"/>
<evidence type="ECO:0000256" key="2">
    <source>
        <dbReference type="SAM" id="SignalP"/>
    </source>
</evidence>
<dbReference type="RefSeq" id="WP_111358320.1">
    <property type="nucleotide sequence ID" value="NZ_NHSK01000102.1"/>
</dbReference>
<dbReference type="GO" id="GO:0005829">
    <property type="term" value="C:cytosol"/>
    <property type="evidence" value="ECO:0007669"/>
    <property type="project" value="TreeGrafter"/>
</dbReference>
<dbReference type="PANTHER" id="PTHR11803">
    <property type="entry name" value="2-IMINOBUTANOATE/2-IMINOPROPANOATE DEAMINASE RIDA"/>
    <property type="match status" value="1"/>
</dbReference>
<evidence type="ECO:0000313" key="3">
    <source>
        <dbReference type="EMBL" id="RAI36910.1"/>
    </source>
</evidence>
<dbReference type="Proteomes" id="UP000248863">
    <property type="component" value="Unassembled WGS sequence"/>
</dbReference>
<accession>A0A327KDW2</accession>
<keyword evidence="4" id="KW-1185">Reference proteome</keyword>
<dbReference type="Gene3D" id="3.30.1330.40">
    <property type="entry name" value="RutC-like"/>
    <property type="match status" value="1"/>
</dbReference>
<feature type="signal peptide" evidence="2">
    <location>
        <begin position="1"/>
        <end position="22"/>
    </location>
</feature>
<dbReference type="EMBL" id="NPEU01000202">
    <property type="protein sequence ID" value="RAI36910.1"/>
    <property type="molecule type" value="Genomic_DNA"/>
</dbReference>